<keyword evidence="3" id="KW-0238">DNA-binding</keyword>
<dbReference type="Pfam" id="PF02195">
    <property type="entry name" value="ParB_N"/>
    <property type="match status" value="1"/>
</dbReference>
<dbReference type="AlphaFoldDB" id="F0SF62"/>
<dbReference type="Proteomes" id="UP000006860">
    <property type="component" value="Chromosome"/>
</dbReference>
<dbReference type="GO" id="GO:0045881">
    <property type="term" value="P:positive regulation of sporulation resulting in formation of a cellular spore"/>
    <property type="evidence" value="ECO:0007669"/>
    <property type="project" value="TreeGrafter"/>
</dbReference>
<evidence type="ECO:0000256" key="4">
    <source>
        <dbReference type="SAM" id="MobiDB-lite"/>
    </source>
</evidence>
<evidence type="ECO:0000256" key="3">
    <source>
        <dbReference type="ARBA" id="ARBA00023125"/>
    </source>
</evidence>
<dbReference type="Pfam" id="PF17762">
    <property type="entry name" value="HTH_ParB"/>
    <property type="match status" value="1"/>
</dbReference>
<dbReference type="HOGENOM" id="CLU_023853_0_0_0"/>
<keyword evidence="2" id="KW-0159">Chromosome partition</keyword>
<evidence type="ECO:0000256" key="1">
    <source>
        <dbReference type="ARBA" id="ARBA00006295"/>
    </source>
</evidence>
<dbReference type="FunFam" id="1.10.10.2830:FF:000001">
    <property type="entry name" value="Chromosome partitioning protein ParB"/>
    <property type="match status" value="1"/>
</dbReference>
<feature type="domain" description="ParB-like N-terminal" evidence="5">
    <location>
        <begin position="64"/>
        <end position="153"/>
    </location>
</feature>
<sequence length="332" mass="37221">MDEQKPQDNYQPGEDEAIPEVVPKRRLGRGLNALLGGAGPTNEPYESDSPAAAAPADGEQLTWTDIAIDRIQRNPNQPRKQFEKETIAELAESIRKHGVLQPVIVREYGDNFELIAGERRWLAAKQAGLSKVPARVVDVIDKTAIEYAFEENLKRQDLSDLEKAQAFRDYIDVFETSAEELAKQLSMSRSAVSNTIRLLDLPVPVKNAMQSQKLTAGHARALLALKSEDQQLELAERIQKEQLSVRKTEAAVKEMQGRQETIPMEKKESSDKPELTNHLKSLQDQLRDGFGVKVEFKLKTKDSGQVVLHFANQDDFERILEKLQSSQAARAA</sequence>
<reference evidence="7" key="1">
    <citation type="submission" date="2011-02" db="EMBL/GenBank/DDBJ databases">
        <title>The complete genome of Planctomyces brasiliensis DSM 5305.</title>
        <authorList>
            <person name="Lucas S."/>
            <person name="Copeland A."/>
            <person name="Lapidus A."/>
            <person name="Bruce D."/>
            <person name="Goodwin L."/>
            <person name="Pitluck S."/>
            <person name="Kyrpides N."/>
            <person name="Mavromatis K."/>
            <person name="Pagani I."/>
            <person name="Ivanova N."/>
            <person name="Ovchinnikova G."/>
            <person name="Lu M."/>
            <person name="Detter J.C."/>
            <person name="Han C."/>
            <person name="Land M."/>
            <person name="Hauser L."/>
            <person name="Markowitz V."/>
            <person name="Cheng J.-F."/>
            <person name="Hugenholtz P."/>
            <person name="Woyke T."/>
            <person name="Wu D."/>
            <person name="Tindall B."/>
            <person name="Pomrenke H.G."/>
            <person name="Brambilla E."/>
            <person name="Klenk H.-P."/>
            <person name="Eisen J.A."/>
        </authorList>
    </citation>
    <scope>NUCLEOTIDE SEQUENCE [LARGE SCALE GENOMIC DNA]</scope>
    <source>
        <strain evidence="7">ATCC 49424 / DSM 5305 / JCM 21570 / NBRC 103401 / IFAM 1448</strain>
    </source>
</reference>
<dbReference type="SUPFAM" id="SSF110849">
    <property type="entry name" value="ParB/Sulfiredoxin"/>
    <property type="match status" value="1"/>
</dbReference>
<dbReference type="FunFam" id="3.90.1530.30:FF:000001">
    <property type="entry name" value="Chromosome partitioning protein ParB"/>
    <property type="match status" value="1"/>
</dbReference>
<dbReference type="eggNOG" id="COG1475">
    <property type="taxonomic scope" value="Bacteria"/>
</dbReference>
<accession>F0SF62</accession>
<evidence type="ECO:0000313" key="7">
    <source>
        <dbReference type="Proteomes" id="UP000006860"/>
    </source>
</evidence>
<dbReference type="PANTHER" id="PTHR33375:SF1">
    <property type="entry name" value="CHROMOSOME-PARTITIONING PROTEIN PARB-RELATED"/>
    <property type="match status" value="1"/>
</dbReference>
<evidence type="ECO:0000313" key="6">
    <source>
        <dbReference type="EMBL" id="ADY58217.1"/>
    </source>
</evidence>
<dbReference type="InterPro" id="IPR041468">
    <property type="entry name" value="HTH_ParB/Spo0J"/>
</dbReference>
<dbReference type="GO" id="GO:0005694">
    <property type="term" value="C:chromosome"/>
    <property type="evidence" value="ECO:0007669"/>
    <property type="project" value="TreeGrafter"/>
</dbReference>
<dbReference type="Gene3D" id="1.10.10.2830">
    <property type="match status" value="1"/>
</dbReference>
<protein>
    <submittedName>
        <fullName evidence="6">ParB-like partition protein</fullName>
    </submittedName>
</protein>
<feature type="region of interest" description="Disordered" evidence="4">
    <location>
        <begin position="254"/>
        <end position="275"/>
    </location>
</feature>
<dbReference type="OrthoDB" id="9802051at2"/>
<dbReference type="NCBIfam" id="TIGR00180">
    <property type="entry name" value="parB_part"/>
    <property type="match status" value="1"/>
</dbReference>
<dbReference type="InterPro" id="IPR036086">
    <property type="entry name" value="ParB/Sulfiredoxin_sf"/>
</dbReference>
<dbReference type="InterPro" id="IPR004437">
    <property type="entry name" value="ParB/RepB/Spo0J"/>
</dbReference>
<organism evidence="6 7">
    <name type="scientific">Rubinisphaera brasiliensis (strain ATCC 49424 / DSM 5305 / JCM 21570 / IAM 15109 / NBRC 103401 / IFAM 1448)</name>
    <name type="common">Planctomyces brasiliensis</name>
    <dbReference type="NCBI Taxonomy" id="756272"/>
    <lineage>
        <taxon>Bacteria</taxon>
        <taxon>Pseudomonadati</taxon>
        <taxon>Planctomycetota</taxon>
        <taxon>Planctomycetia</taxon>
        <taxon>Planctomycetales</taxon>
        <taxon>Planctomycetaceae</taxon>
        <taxon>Rubinisphaera</taxon>
    </lineage>
</organism>
<dbReference type="InterPro" id="IPR003115">
    <property type="entry name" value="ParB_N"/>
</dbReference>
<dbReference type="InterPro" id="IPR050336">
    <property type="entry name" value="Chromosome_partition/occlusion"/>
</dbReference>
<dbReference type="GO" id="GO:0003677">
    <property type="term" value="F:DNA binding"/>
    <property type="evidence" value="ECO:0007669"/>
    <property type="project" value="UniProtKB-KW"/>
</dbReference>
<dbReference type="STRING" id="756272.Plabr_0590"/>
<dbReference type="InterPro" id="IPR057240">
    <property type="entry name" value="ParB_dimer_C"/>
</dbReference>
<evidence type="ECO:0000259" key="5">
    <source>
        <dbReference type="SMART" id="SM00470"/>
    </source>
</evidence>
<dbReference type="KEGG" id="pbs:Plabr_0590"/>
<evidence type="ECO:0000256" key="2">
    <source>
        <dbReference type="ARBA" id="ARBA00022829"/>
    </source>
</evidence>
<dbReference type="GO" id="GO:0007059">
    <property type="term" value="P:chromosome segregation"/>
    <property type="evidence" value="ECO:0007669"/>
    <property type="project" value="UniProtKB-KW"/>
</dbReference>
<feature type="compositionally biased region" description="Low complexity" evidence="4">
    <location>
        <begin position="47"/>
        <end position="57"/>
    </location>
</feature>
<gene>
    <name evidence="6" type="ordered locus">Plabr_0590</name>
</gene>
<name>F0SF62_RUBBR</name>
<comment type="similarity">
    <text evidence="1">Belongs to the ParB family.</text>
</comment>
<dbReference type="PANTHER" id="PTHR33375">
    <property type="entry name" value="CHROMOSOME-PARTITIONING PROTEIN PARB-RELATED"/>
    <property type="match status" value="1"/>
</dbReference>
<keyword evidence="7" id="KW-1185">Reference proteome</keyword>
<dbReference type="EMBL" id="CP002546">
    <property type="protein sequence ID" value="ADY58217.1"/>
    <property type="molecule type" value="Genomic_DNA"/>
</dbReference>
<dbReference type="Gene3D" id="3.90.1530.30">
    <property type="match status" value="1"/>
</dbReference>
<dbReference type="CDD" id="cd16393">
    <property type="entry name" value="SPO0J_N"/>
    <property type="match status" value="1"/>
</dbReference>
<dbReference type="Pfam" id="PF23552">
    <property type="entry name" value="ParB_C"/>
    <property type="match status" value="1"/>
</dbReference>
<dbReference type="SMART" id="SM00470">
    <property type="entry name" value="ParB"/>
    <property type="match status" value="1"/>
</dbReference>
<dbReference type="RefSeq" id="WP_013626960.1">
    <property type="nucleotide sequence ID" value="NC_015174.1"/>
</dbReference>
<feature type="region of interest" description="Disordered" evidence="4">
    <location>
        <begin position="1"/>
        <end position="59"/>
    </location>
</feature>
<proteinExistence type="inferred from homology"/>